<dbReference type="AlphaFoldDB" id="A0A146EZE5"/>
<evidence type="ECO:0000313" key="3">
    <source>
        <dbReference type="Proteomes" id="UP000075230"/>
    </source>
</evidence>
<feature type="domain" description="Transposase Tc1-like" evidence="1">
    <location>
        <begin position="81"/>
        <end position="144"/>
    </location>
</feature>
<dbReference type="VEuPathDB" id="FungiDB:ASPFODRAFT_105932"/>
<name>A0A146EZE5_ASPKA</name>
<dbReference type="VEuPathDB" id="FungiDB:ASPFODRAFT_148152"/>
<dbReference type="InterPro" id="IPR002492">
    <property type="entry name" value="Transposase_Tc1-like"/>
</dbReference>
<dbReference type="EMBL" id="BCWF01000005">
    <property type="protein sequence ID" value="GAT19408.1"/>
    <property type="molecule type" value="Genomic_DNA"/>
</dbReference>
<reference evidence="2 3" key="1">
    <citation type="journal article" date="2016" name="DNA Res.">
        <title>Genome sequence of Aspergillus luchuensis NBRC 4314.</title>
        <authorList>
            <person name="Yamada O."/>
            <person name="Machida M."/>
            <person name="Hosoyama A."/>
            <person name="Goto M."/>
            <person name="Takahashi T."/>
            <person name="Futagami T."/>
            <person name="Yamagata Y."/>
            <person name="Takeuchi M."/>
            <person name="Kobayashi T."/>
            <person name="Koike H."/>
            <person name="Abe K."/>
            <person name="Asai K."/>
            <person name="Arita M."/>
            <person name="Fujita N."/>
            <person name="Fukuda K."/>
            <person name="Higa K."/>
            <person name="Horikawa H."/>
            <person name="Ishikawa T."/>
            <person name="Jinno K."/>
            <person name="Kato Y."/>
            <person name="Kirimura K."/>
            <person name="Mizutani O."/>
            <person name="Nakasone K."/>
            <person name="Sano M."/>
            <person name="Shiraishi Y."/>
            <person name="Tsukahara M."/>
            <person name="Gomi K."/>
        </authorList>
    </citation>
    <scope>NUCLEOTIDE SEQUENCE [LARGE SCALE GENOMIC DNA]</scope>
    <source>
        <strain evidence="2 3">RIB 2604</strain>
    </source>
</reference>
<reference evidence="3" key="2">
    <citation type="submission" date="2016-02" db="EMBL/GenBank/DDBJ databases">
        <title>Genome sequencing of Aspergillus luchuensis NBRC 4314.</title>
        <authorList>
            <person name="Yamada O."/>
        </authorList>
    </citation>
    <scope>NUCLEOTIDE SEQUENCE [LARGE SCALE GENOMIC DNA]</scope>
    <source>
        <strain evidence="3">RIB 2604</strain>
    </source>
</reference>
<proteinExistence type="predicted"/>
<dbReference type="GO" id="GO:0003677">
    <property type="term" value="F:DNA binding"/>
    <property type="evidence" value="ECO:0007669"/>
    <property type="project" value="InterPro"/>
</dbReference>
<organism evidence="2 3">
    <name type="scientific">Aspergillus kawachii</name>
    <name type="common">White koji mold</name>
    <name type="synonym">Aspergillus awamori var. kawachi</name>
    <dbReference type="NCBI Taxonomy" id="1069201"/>
    <lineage>
        <taxon>Eukaryota</taxon>
        <taxon>Fungi</taxon>
        <taxon>Dikarya</taxon>
        <taxon>Ascomycota</taxon>
        <taxon>Pezizomycotina</taxon>
        <taxon>Eurotiomycetes</taxon>
        <taxon>Eurotiomycetidae</taxon>
        <taxon>Eurotiales</taxon>
        <taxon>Aspergillaceae</taxon>
        <taxon>Aspergillus</taxon>
        <taxon>Aspergillus subgen. Circumdati</taxon>
    </lineage>
</organism>
<dbReference type="GO" id="GO:0006313">
    <property type="term" value="P:DNA transposition"/>
    <property type="evidence" value="ECO:0007669"/>
    <property type="project" value="InterPro"/>
</dbReference>
<dbReference type="GO" id="GO:0015074">
    <property type="term" value="P:DNA integration"/>
    <property type="evidence" value="ECO:0007669"/>
    <property type="project" value="InterPro"/>
</dbReference>
<gene>
    <name evidence="2" type="ORF">RIB2604_00500120</name>
</gene>
<dbReference type="Proteomes" id="UP000075230">
    <property type="component" value="Unassembled WGS sequence"/>
</dbReference>
<comment type="caution">
    <text evidence="2">The sequence shown here is derived from an EMBL/GenBank/DDBJ whole genome shotgun (WGS) entry which is preliminary data.</text>
</comment>
<dbReference type="Pfam" id="PF01498">
    <property type="entry name" value="HTH_Tnp_Tc3_2"/>
    <property type="match status" value="1"/>
</dbReference>
<dbReference type="SUPFAM" id="SSF46689">
    <property type="entry name" value="Homeodomain-like"/>
    <property type="match status" value="1"/>
</dbReference>
<evidence type="ECO:0000259" key="1">
    <source>
        <dbReference type="Pfam" id="PF01498"/>
    </source>
</evidence>
<protein>
    <submittedName>
        <fullName evidence="2">Arylsulfatase A</fullName>
    </submittedName>
</protein>
<sequence>MKGQYHPIRVQALTLLYHGVPASQVEAITGMSRQAIQWWSKKAKERGFNPDKDPRILTEYAEDTQRSGRPKIVSESVQQEVVDAVRKDRNGREKSCEILAFEVSISTTYVWRILQQHGFHSVKPTTKPGLTDEQRRKRLNFCLTLKDWTIFGIQKILDWPGNSPDLNAIEAAWPWMKRRTTSRGAPRDKKTAEEAWFKAWEELSQEKIQHWIERLMRHIQEIIRLEGGNEYKEGRTGSDKREWKGVRIKGYLSKREDLGEGPLF</sequence>
<dbReference type="Gene3D" id="3.30.420.10">
    <property type="entry name" value="Ribonuclease H-like superfamily/Ribonuclease H"/>
    <property type="match status" value="1"/>
</dbReference>
<evidence type="ECO:0000313" key="2">
    <source>
        <dbReference type="EMBL" id="GAT19408.1"/>
    </source>
</evidence>
<accession>A0A146EZE5</accession>
<dbReference type="InterPro" id="IPR009057">
    <property type="entry name" value="Homeodomain-like_sf"/>
</dbReference>
<dbReference type="InterPro" id="IPR036397">
    <property type="entry name" value="RNaseH_sf"/>
</dbReference>